<proteinExistence type="inferred from homology"/>
<dbReference type="GO" id="GO:0003735">
    <property type="term" value="F:structural constituent of ribosome"/>
    <property type="evidence" value="ECO:0007669"/>
    <property type="project" value="InterPro"/>
</dbReference>
<keyword evidence="3 6" id="KW-0689">Ribosomal protein</keyword>
<keyword evidence="1 6" id="KW-0699">rRNA-binding</keyword>
<protein>
    <recommendedName>
        <fullName evidence="5 6">Small ribosomal subunit protein bS20</fullName>
    </recommendedName>
</protein>
<keyword evidence="2 6" id="KW-0694">RNA-binding</keyword>
<dbReference type="Proteomes" id="UP000177328">
    <property type="component" value="Unassembled WGS sequence"/>
</dbReference>
<dbReference type="Pfam" id="PF01649">
    <property type="entry name" value="Ribosomal_S20p"/>
    <property type="match status" value="1"/>
</dbReference>
<evidence type="ECO:0000256" key="5">
    <source>
        <dbReference type="ARBA" id="ARBA00035136"/>
    </source>
</evidence>
<gene>
    <name evidence="6" type="primary">rpsT</name>
    <name evidence="7" type="ORF">A3D25_04375</name>
</gene>
<dbReference type="AlphaFoldDB" id="A0A1F5KGM9"/>
<dbReference type="GO" id="GO:0019843">
    <property type="term" value="F:rRNA binding"/>
    <property type="evidence" value="ECO:0007669"/>
    <property type="project" value="UniProtKB-UniRule"/>
</dbReference>
<evidence type="ECO:0000313" key="8">
    <source>
        <dbReference type="Proteomes" id="UP000177328"/>
    </source>
</evidence>
<dbReference type="EMBL" id="MFDD01000014">
    <property type="protein sequence ID" value="OGE40009.1"/>
    <property type="molecule type" value="Genomic_DNA"/>
</dbReference>
<dbReference type="HAMAP" id="MF_00500">
    <property type="entry name" value="Ribosomal_bS20"/>
    <property type="match status" value="1"/>
</dbReference>
<evidence type="ECO:0000256" key="3">
    <source>
        <dbReference type="ARBA" id="ARBA00022980"/>
    </source>
</evidence>
<reference evidence="7 8" key="1">
    <citation type="journal article" date="2016" name="Nat. Commun.">
        <title>Thousands of microbial genomes shed light on interconnected biogeochemical processes in an aquifer system.</title>
        <authorList>
            <person name="Anantharaman K."/>
            <person name="Brown C.T."/>
            <person name="Hug L.A."/>
            <person name="Sharon I."/>
            <person name="Castelle C.J."/>
            <person name="Probst A.J."/>
            <person name="Thomas B.C."/>
            <person name="Singh A."/>
            <person name="Wilkins M.J."/>
            <person name="Karaoz U."/>
            <person name="Brodie E.L."/>
            <person name="Williams K.H."/>
            <person name="Hubbard S.S."/>
            <person name="Banfield J.F."/>
        </authorList>
    </citation>
    <scope>NUCLEOTIDE SEQUENCE [LARGE SCALE GENOMIC DNA]</scope>
</reference>
<evidence type="ECO:0000256" key="6">
    <source>
        <dbReference type="HAMAP-Rule" id="MF_00500"/>
    </source>
</evidence>
<dbReference type="InterPro" id="IPR036510">
    <property type="entry name" value="Ribosomal_bS20_sf"/>
</dbReference>
<dbReference type="NCBIfam" id="TIGR00029">
    <property type="entry name" value="S20"/>
    <property type="match status" value="1"/>
</dbReference>
<comment type="function">
    <text evidence="6">Binds directly to 16S ribosomal RNA.</text>
</comment>
<dbReference type="Gene3D" id="1.20.58.110">
    <property type="entry name" value="Ribosomal protein S20"/>
    <property type="match status" value="1"/>
</dbReference>
<name>A0A1F5KGM9_9BACT</name>
<comment type="similarity">
    <text evidence="6">Belongs to the bacterial ribosomal protein bS20 family.</text>
</comment>
<accession>A0A1F5KGM9</accession>
<dbReference type="GO" id="GO:0005840">
    <property type="term" value="C:ribosome"/>
    <property type="evidence" value="ECO:0007669"/>
    <property type="project" value="UniProtKB-KW"/>
</dbReference>
<evidence type="ECO:0000256" key="1">
    <source>
        <dbReference type="ARBA" id="ARBA00022730"/>
    </source>
</evidence>
<organism evidence="7 8">
    <name type="scientific">Candidatus Daviesbacteria bacterium RIFCSPHIGHO2_02_FULL_43_12</name>
    <dbReference type="NCBI Taxonomy" id="1797776"/>
    <lineage>
        <taxon>Bacteria</taxon>
        <taxon>Candidatus Daviesiibacteriota</taxon>
    </lineage>
</organism>
<keyword evidence="4 6" id="KW-0687">Ribonucleoprotein</keyword>
<dbReference type="GO" id="GO:0006412">
    <property type="term" value="P:translation"/>
    <property type="evidence" value="ECO:0007669"/>
    <property type="project" value="UniProtKB-UniRule"/>
</dbReference>
<evidence type="ECO:0000256" key="4">
    <source>
        <dbReference type="ARBA" id="ARBA00023274"/>
    </source>
</evidence>
<sequence>MPIIKSAKKKMRKDKKRTLLNDLIQKDLKSLLKNARREPSVKTFSAVFSKLDKAVKTHLVHANTAARLKSRLAKSAATKSA</sequence>
<comment type="caution">
    <text evidence="7">The sequence shown here is derived from an EMBL/GenBank/DDBJ whole genome shotgun (WGS) entry which is preliminary data.</text>
</comment>
<dbReference type="GO" id="GO:1990904">
    <property type="term" value="C:ribonucleoprotein complex"/>
    <property type="evidence" value="ECO:0007669"/>
    <property type="project" value="UniProtKB-KW"/>
</dbReference>
<evidence type="ECO:0000313" key="7">
    <source>
        <dbReference type="EMBL" id="OGE40009.1"/>
    </source>
</evidence>
<evidence type="ECO:0000256" key="2">
    <source>
        <dbReference type="ARBA" id="ARBA00022884"/>
    </source>
</evidence>
<dbReference type="InterPro" id="IPR002583">
    <property type="entry name" value="Ribosomal_bS20"/>
</dbReference>
<dbReference type="SUPFAM" id="SSF46992">
    <property type="entry name" value="Ribosomal protein S20"/>
    <property type="match status" value="1"/>
</dbReference>